<organism evidence="1 2">
    <name type="scientific">Paenibacillus larvae subsp. pulvifaciens</name>
    <dbReference type="NCBI Taxonomy" id="1477"/>
    <lineage>
        <taxon>Bacteria</taxon>
        <taxon>Bacillati</taxon>
        <taxon>Bacillota</taxon>
        <taxon>Bacilli</taxon>
        <taxon>Bacillales</taxon>
        <taxon>Paenibacillaceae</taxon>
        <taxon>Paenibacillus</taxon>
    </lineage>
</organism>
<gene>
    <name evidence="1" type="ORF">B7C51_22620</name>
</gene>
<evidence type="ECO:0000313" key="2">
    <source>
        <dbReference type="Proteomes" id="UP000192727"/>
    </source>
</evidence>
<proteinExistence type="predicted"/>
<sequence>MIVINDRYKILHDPNVVETVPDSIRNDSIFNIMSPIIVSIELLQKCSYSKSGSDFQDFKPVRIERRVVKWIQIKNQKK</sequence>
<dbReference type="AlphaFoldDB" id="A0A1V0UXT3"/>
<accession>A0A1V0UXT3</accession>
<name>A0A1V0UXT3_9BACL</name>
<evidence type="ECO:0000313" key="1">
    <source>
        <dbReference type="EMBL" id="ARF70045.1"/>
    </source>
</evidence>
<dbReference type="Proteomes" id="UP000192727">
    <property type="component" value="Chromosome"/>
</dbReference>
<reference evidence="1 2" key="1">
    <citation type="submission" date="2017-03" db="EMBL/GenBank/DDBJ databases">
        <title>Paenibacillus larvae genome sequencing.</title>
        <authorList>
            <person name="Dingman D.W."/>
        </authorList>
    </citation>
    <scope>NUCLEOTIDE SEQUENCE [LARGE SCALE GENOMIC DNA]</scope>
    <source>
        <strain evidence="1 2">SAG 10367</strain>
    </source>
</reference>
<dbReference type="EMBL" id="CP020557">
    <property type="protein sequence ID" value="ARF70045.1"/>
    <property type="molecule type" value="Genomic_DNA"/>
</dbReference>
<protein>
    <submittedName>
        <fullName evidence="1">Uncharacterized protein</fullName>
    </submittedName>
</protein>